<dbReference type="OrthoDB" id="9811006at2"/>
<feature type="domain" description="Lipid/polyisoprenoid-binding YceI-like" evidence="1">
    <location>
        <begin position="38"/>
        <end position="187"/>
    </location>
</feature>
<evidence type="ECO:0000313" key="3">
    <source>
        <dbReference type="Proteomes" id="UP000199021"/>
    </source>
</evidence>
<dbReference type="AlphaFoldDB" id="A0A1H8ZJK3"/>
<dbReference type="InterPro" id="IPR007372">
    <property type="entry name" value="Lipid/polyisoprenoid-bd_YceI"/>
</dbReference>
<protein>
    <submittedName>
        <fullName evidence="2">Polyisoprenoid-binding protein YceI</fullName>
    </submittedName>
</protein>
<dbReference type="Gene3D" id="2.40.128.110">
    <property type="entry name" value="Lipid/polyisoprenoid-binding, YceI-like"/>
    <property type="match status" value="1"/>
</dbReference>
<dbReference type="EMBL" id="FOFB01000001">
    <property type="protein sequence ID" value="SEP64524.1"/>
    <property type="molecule type" value="Genomic_DNA"/>
</dbReference>
<proteinExistence type="predicted"/>
<dbReference type="PANTHER" id="PTHR34406">
    <property type="entry name" value="PROTEIN YCEI"/>
    <property type="match status" value="1"/>
</dbReference>
<dbReference type="PANTHER" id="PTHR34406:SF1">
    <property type="entry name" value="PROTEIN YCEI"/>
    <property type="match status" value="1"/>
</dbReference>
<dbReference type="SUPFAM" id="SSF101874">
    <property type="entry name" value="YceI-like"/>
    <property type="match status" value="1"/>
</dbReference>
<gene>
    <name evidence="2" type="ORF">SAMN05444359_101347</name>
</gene>
<keyword evidence="3" id="KW-1185">Reference proteome</keyword>
<dbReference type="InterPro" id="IPR036761">
    <property type="entry name" value="TTHA0802/YceI-like_sf"/>
</dbReference>
<organism evidence="2 3">
    <name type="scientific">Neolewinella agarilytica</name>
    <dbReference type="NCBI Taxonomy" id="478744"/>
    <lineage>
        <taxon>Bacteria</taxon>
        <taxon>Pseudomonadati</taxon>
        <taxon>Bacteroidota</taxon>
        <taxon>Saprospiria</taxon>
        <taxon>Saprospirales</taxon>
        <taxon>Lewinellaceae</taxon>
        <taxon>Neolewinella</taxon>
    </lineage>
</organism>
<sequence length="189" mass="20626">MAKTIAPAKSLSCSNIGIMRLAVLLTFLFMLSVAWATDYRPADDYAIQFATEKAEGNFKGLEGTIRFTPDDLNSSSFNVWVDASTINTGNKKKDKHALGESWLDVEKHPKISFVSSDFQKTATGYSVTGQLSIRGVSKQVSIPFTFEGNVFKGSTTVLREDYGIEGPFLFGGLVGDEISVRLRVPVVGE</sequence>
<accession>A0A1H8ZJK3</accession>
<dbReference type="InParanoid" id="A0A1H8ZJK3"/>
<evidence type="ECO:0000259" key="1">
    <source>
        <dbReference type="SMART" id="SM00867"/>
    </source>
</evidence>
<name>A0A1H8ZJK3_9BACT</name>
<dbReference type="Proteomes" id="UP000199021">
    <property type="component" value="Unassembled WGS sequence"/>
</dbReference>
<dbReference type="Pfam" id="PF04264">
    <property type="entry name" value="YceI"/>
    <property type="match status" value="1"/>
</dbReference>
<reference evidence="3" key="1">
    <citation type="submission" date="2016-10" db="EMBL/GenBank/DDBJ databases">
        <authorList>
            <person name="Varghese N."/>
            <person name="Submissions S."/>
        </authorList>
    </citation>
    <scope>NUCLEOTIDE SEQUENCE [LARGE SCALE GENOMIC DNA]</scope>
    <source>
        <strain evidence="3">DSM 24740</strain>
    </source>
</reference>
<evidence type="ECO:0000313" key="2">
    <source>
        <dbReference type="EMBL" id="SEP64524.1"/>
    </source>
</evidence>
<dbReference type="SMART" id="SM00867">
    <property type="entry name" value="YceI"/>
    <property type="match status" value="1"/>
</dbReference>